<protein>
    <recommendedName>
        <fullName evidence="3">Endonuclease/exonuclease/phosphatase domain-containing protein</fullName>
    </recommendedName>
</protein>
<evidence type="ECO:0008006" key="3">
    <source>
        <dbReference type="Google" id="ProtNLM"/>
    </source>
</evidence>
<organism evidence="1 2">
    <name type="scientific">Merluccius polli</name>
    <name type="common">Benguela hake</name>
    <name type="synonym">Merluccius cadenati</name>
    <dbReference type="NCBI Taxonomy" id="89951"/>
    <lineage>
        <taxon>Eukaryota</taxon>
        <taxon>Metazoa</taxon>
        <taxon>Chordata</taxon>
        <taxon>Craniata</taxon>
        <taxon>Vertebrata</taxon>
        <taxon>Euteleostomi</taxon>
        <taxon>Actinopterygii</taxon>
        <taxon>Neopterygii</taxon>
        <taxon>Teleostei</taxon>
        <taxon>Neoteleostei</taxon>
        <taxon>Acanthomorphata</taxon>
        <taxon>Zeiogadaria</taxon>
        <taxon>Gadariae</taxon>
        <taxon>Gadiformes</taxon>
        <taxon>Gadoidei</taxon>
        <taxon>Merlucciidae</taxon>
        <taxon>Merluccius</taxon>
    </lineage>
</organism>
<reference evidence="1" key="1">
    <citation type="journal article" date="2023" name="Front. Mar. Sci.">
        <title>A new Merluccius polli reference genome to investigate the effects of global change in West African waters.</title>
        <authorList>
            <person name="Mateo J.L."/>
            <person name="Blanco-Fernandez C."/>
            <person name="Garcia-Vazquez E."/>
            <person name="Machado-Schiaffino G."/>
        </authorList>
    </citation>
    <scope>NUCLEOTIDE SEQUENCE</scope>
    <source>
        <strain evidence="1">C29</strain>
        <tissue evidence="1">Fin</tissue>
    </source>
</reference>
<dbReference type="AlphaFoldDB" id="A0AA47PAF0"/>
<name>A0AA47PAF0_MERPO</name>
<dbReference type="PANTHER" id="PTHR47510:SF3">
    <property type="entry name" value="ENDO_EXONUCLEASE_PHOSPHATASE DOMAIN-CONTAINING PROTEIN"/>
    <property type="match status" value="1"/>
</dbReference>
<dbReference type="Proteomes" id="UP001174136">
    <property type="component" value="Unassembled WGS sequence"/>
</dbReference>
<keyword evidence="2" id="KW-1185">Reference proteome</keyword>
<evidence type="ECO:0000313" key="1">
    <source>
        <dbReference type="EMBL" id="KAK0152182.1"/>
    </source>
</evidence>
<dbReference type="EMBL" id="JAOPHQ010001136">
    <property type="protein sequence ID" value="KAK0152182.1"/>
    <property type="molecule type" value="Genomic_DNA"/>
</dbReference>
<gene>
    <name evidence="1" type="ORF">N1851_006413</name>
</gene>
<dbReference type="PANTHER" id="PTHR47510">
    <property type="entry name" value="REVERSE TRANSCRIPTASE DOMAIN-CONTAINING PROTEIN"/>
    <property type="match status" value="1"/>
</dbReference>
<sequence>MFVSNARSLIHKMDELELLIKGNHHVRDCCVSIITETWLHPLIPDTAVQLAGCTNHRWDRNKDSDTINKLQQVHPDGVHIIAGEFNQANLKSVQPKFYQHVKCPTRGSNTLDHVYTNIKQAYRAIPLPHSQSDHLSLLFTPAYIPLRRRSTPLTKTITTWPEDALLQLQDCFADTEWSIFEHQDLAAHTEAVLSYIKFYMGNVTVDKRIRIFPNQKPWMTSQVRMLLKDRNTTFRSGNTELYSAARANLKRGITKAKQDYKTQNRGSSL</sequence>
<comment type="caution">
    <text evidence="1">The sequence shown here is derived from an EMBL/GenBank/DDBJ whole genome shotgun (WGS) entry which is preliminary data.</text>
</comment>
<evidence type="ECO:0000313" key="2">
    <source>
        <dbReference type="Proteomes" id="UP001174136"/>
    </source>
</evidence>
<proteinExistence type="predicted"/>
<accession>A0AA47PAF0</accession>